<sequence>MLHLFFTIVGKFAFNGCYELYCLFSKTSFSYFEQLSFMWLFKPTQLFFAYTGFGVMLHLEAFERKRVSLGDTVEIDCNISFHRDITWLKLNNDQPPIVLMVTALSHGKITAIYQDKHLWSNASVKERTVALAIKNISVNHLGLYYCTTTKDKVLTFGTGVLVYVSGDVISQNVHQVHGTSTNCDNGTVLPSTGAPLRLPRLIYVLVLGCALLTMIGATVVVHLLSSARKRQINKQDMSI</sequence>
<dbReference type="InterPro" id="IPR013783">
    <property type="entry name" value="Ig-like_fold"/>
</dbReference>
<dbReference type="Pfam" id="PF07686">
    <property type="entry name" value="V-set"/>
    <property type="match status" value="1"/>
</dbReference>
<keyword evidence="1" id="KW-0812">Transmembrane</keyword>
<evidence type="ECO:0000259" key="2">
    <source>
        <dbReference type="SMART" id="SM00409"/>
    </source>
</evidence>
<keyword evidence="1" id="KW-0472">Membrane</keyword>
<gene>
    <name evidence="3" type="ORF">ACEWY4_007223</name>
</gene>
<accession>A0ABD1KG52</accession>
<dbReference type="Gene3D" id="2.60.40.10">
    <property type="entry name" value="Immunoglobulins"/>
    <property type="match status" value="1"/>
</dbReference>
<proteinExistence type="predicted"/>
<feature type="domain" description="Immunoglobulin" evidence="2">
    <location>
        <begin position="62"/>
        <end position="165"/>
    </location>
</feature>
<name>A0ABD1KG52_9TELE</name>
<comment type="caution">
    <text evidence="3">The sequence shown here is derived from an EMBL/GenBank/DDBJ whole genome shotgun (WGS) entry which is preliminary data.</text>
</comment>
<dbReference type="EMBL" id="JBHFQA010000006">
    <property type="protein sequence ID" value="KAL2098016.1"/>
    <property type="molecule type" value="Genomic_DNA"/>
</dbReference>
<protein>
    <recommendedName>
        <fullName evidence="2">Immunoglobulin domain-containing protein</fullName>
    </recommendedName>
</protein>
<dbReference type="InterPro" id="IPR036179">
    <property type="entry name" value="Ig-like_dom_sf"/>
</dbReference>
<evidence type="ECO:0000313" key="3">
    <source>
        <dbReference type="EMBL" id="KAL2098016.1"/>
    </source>
</evidence>
<evidence type="ECO:0000256" key="1">
    <source>
        <dbReference type="SAM" id="Phobius"/>
    </source>
</evidence>
<reference evidence="3 4" key="1">
    <citation type="submission" date="2024-09" db="EMBL/GenBank/DDBJ databases">
        <title>A chromosome-level genome assembly of Gray's grenadier anchovy, Coilia grayii.</title>
        <authorList>
            <person name="Fu Z."/>
        </authorList>
    </citation>
    <scope>NUCLEOTIDE SEQUENCE [LARGE SCALE GENOMIC DNA]</scope>
    <source>
        <strain evidence="3">G4</strain>
        <tissue evidence="3">Muscle</tissue>
    </source>
</reference>
<organism evidence="3 4">
    <name type="scientific">Coilia grayii</name>
    <name type="common">Gray's grenadier anchovy</name>
    <dbReference type="NCBI Taxonomy" id="363190"/>
    <lineage>
        <taxon>Eukaryota</taxon>
        <taxon>Metazoa</taxon>
        <taxon>Chordata</taxon>
        <taxon>Craniata</taxon>
        <taxon>Vertebrata</taxon>
        <taxon>Euteleostomi</taxon>
        <taxon>Actinopterygii</taxon>
        <taxon>Neopterygii</taxon>
        <taxon>Teleostei</taxon>
        <taxon>Clupei</taxon>
        <taxon>Clupeiformes</taxon>
        <taxon>Clupeoidei</taxon>
        <taxon>Engraulidae</taxon>
        <taxon>Coilinae</taxon>
        <taxon>Coilia</taxon>
    </lineage>
</organism>
<dbReference type="Proteomes" id="UP001591681">
    <property type="component" value="Unassembled WGS sequence"/>
</dbReference>
<keyword evidence="1" id="KW-1133">Transmembrane helix</keyword>
<feature type="transmembrane region" description="Helical" evidence="1">
    <location>
        <begin position="201"/>
        <end position="224"/>
    </location>
</feature>
<dbReference type="SUPFAM" id="SSF48726">
    <property type="entry name" value="Immunoglobulin"/>
    <property type="match status" value="1"/>
</dbReference>
<dbReference type="InterPro" id="IPR003599">
    <property type="entry name" value="Ig_sub"/>
</dbReference>
<dbReference type="InterPro" id="IPR013106">
    <property type="entry name" value="Ig_V-set"/>
</dbReference>
<dbReference type="SMART" id="SM00409">
    <property type="entry name" value="IG"/>
    <property type="match status" value="1"/>
</dbReference>
<dbReference type="AlphaFoldDB" id="A0ABD1KG52"/>
<evidence type="ECO:0000313" key="4">
    <source>
        <dbReference type="Proteomes" id="UP001591681"/>
    </source>
</evidence>
<keyword evidence="4" id="KW-1185">Reference proteome</keyword>